<dbReference type="AlphaFoldDB" id="A0A2V2MNR7"/>
<dbReference type="GO" id="GO:0030973">
    <property type="term" value="F:molybdate ion binding"/>
    <property type="evidence" value="ECO:0007669"/>
    <property type="project" value="TreeGrafter"/>
</dbReference>
<dbReference type="PIRSF" id="PIRSF004846">
    <property type="entry name" value="ModA"/>
    <property type="match status" value="1"/>
</dbReference>
<keyword evidence="2" id="KW-0732">Signal</keyword>
<dbReference type="GO" id="GO:0015689">
    <property type="term" value="P:molybdate ion transport"/>
    <property type="evidence" value="ECO:0007669"/>
    <property type="project" value="InterPro"/>
</dbReference>
<evidence type="ECO:0000256" key="1">
    <source>
        <dbReference type="ARBA" id="ARBA00022723"/>
    </source>
</evidence>
<gene>
    <name evidence="3" type="primary">modA</name>
    <name evidence="3" type="ORF">DK846_17075</name>
</gene>
<evidence type="ECO:0000313" key="3">
    <source>
        <dbReference type="EMBL" id="PWR69732.1"/>
    </source>
</evidence>
<dbReference type="InterPro" id="IPR050682">
    <property type="entry name" value="ModA/WtpA"/>
</dbReference>
<dbReference type="PANTHER" id="PTHR30632:SF0">
    <property type="entry name" value="SULFATE-BINDING PROTEIN"/>
    <property type="match status" value="1"/>
</dbReference>
<dbReference type="InterPro" id="IPR005950">
    <property type="entry name" value="ModA"/>
</dbReference>
<evidence type="ECO:0000256" key="2">
    <source>
        <dbReference type="ARBA" id="ARBA00022729"/>
    </source>
</evidence>
<dbReference type="Gene3D" id="3.40.190.10">
    <property type="entry name" value="Periplasmic binding protein-like II"/>
    <property type="match status" value="2"/>
</dbReference>
<name>A0A2V2MNR7_9EURY</name>
<sequence>MRDKVMRSILLLCMSLLITGLLIPGTLAADNATSSANQSGNVSIDDLMAKNPEALLIYAGAGLKKPVQEIGSTFTNETGITVVYNFQGSGALLSQMDITHKGDVLIAGGSDAYKTAEDKGLVGEPQYIAYHVPIVAVQKGNPKNITSVEDFAKPGLKIGLGDIKATAIGTTGDKLFKDLGIADAVEKNVVVRTSTINELVSAMNAGSIDVSLLTLDQISDKTMDTIPVENVNDYVLVVAEGATTFSKQPEKAQKFVDYVASDAGKDSFKKYKFPAYGDEQYKDVQP</sequence>
<reference evidence="3 4" key="1">
    <citation type="submission" date="2018-05" db="EMBL/GenBank/DDBJ databases">
        <title>Draft genome of Methanospirillum lacunae Ki8-1.</title>
        <authorList>
            <person name="Dueholm M.S."/>
            <person name="Nielsen P.H."/>
            <person name="Bakmann L.F."/>
            <person name="Otzen D.E."/>
        </authorList>
    </citation>
    <scope>NUCLEOTIDE SEQUENCE [LARGE SCALE GENOMIC DNA]</scope>
    <source>
        <strain evidence="3 4">Ki8-1</strain>
    </source>
</reference>
<dbReference type="GO" id="GO:0046872">
    <property type="term" value="F:metal ion binding"/>
    <property type="evidence" value="ECO:0007669"/>
    <property type="project" value="UniProtKB-KW"/>
</dbReference>
<dbReference type="Pfam" id="PF13531">
    <property type="entry name" value="SBP_bac_11"/>
    <property type="match status" value="1"/>
</dbReference>
<proteinExistence type="predicted"/>
<accession>A0A2V2MNR7</accession>
<dbReference type="SUPFAM" id="SSF53850">
    <property type="entry name" value="Periplasmic binding protein-like II"/>
    <property type="match status" value="1"/>
</dbReference>
<dbReference type="PANTHER" id="PTHR30632">
    <property type="entry name" value="MOLYBDATE-BINDING PERIPLASMIC PROTEIN"/>
    <property type="match status" value="1"/>
</dbReference>
<evidence type="ECO:0000313" key="4">
    <source>
        <dbReference type="Proteomes" id="UP000245657"/>
    </source>
</evidence>
<keyword evidence="1" id="KW-0479">Metal-binding</keyword>
<keyword evidence="4" id="KW-1185">Reference proteome</keyword>
<dbReference type="OrthoDB" id="15033at2157"/>
<organism evidence="3 4">
    <name type="scientific">Methanospirillum lacunae</name>
    <dbReference type="NCBI Taxonomy" id="668570"/>
    <lineage>
        <taxon>Archaea</taxon>
        <taxon>Methanobacteriati</taxon>
        <taxon>Methanobacteriota</taxon>
        <taxon>Stenosarchaea group</taxon>
        <taxon>Methanomicrobia</taxon>
        <taxon>Methanomicrobiales</taxon>
        <taxon>Methanospirillaceae</taxon>
        <taxon>Methanospirillum</taxon>
    </lineage>
</organism>
<comment type="caution">
    <text evidence="3">The sequence shown here is derived from an EMBL/GenBank/DDBJ whole genome shotgun (WGS) entry which is preliminary data.</text>
</comment>
<dbReference type="CDD" id="cd13517">
    <property type="entry name" value="PBP2_ModA3_like"/>
    <property type="match status" value="1"/>
</dbReference>
<protein>
    <submittedName>
        <fullName evidence="3">Molybdate ABC transporter substrate-binding protein</fullName>
    </submittedName>
</protein>
<dbReference type="NCBIfam" id="TIGR01256">
    <property type="entry name" value="modA"/>
    <property type="match status" value="1"/>
</dbReference>
<dbReference type="EMBL" id="QGMY01000019">
    <property type="protein sequence ID" value="PWR69732.1"/>
    <property type="molecule type" value="Genomic_DNA"/>
</dbReference>
<dbReference type="Proteomes" id="UP000245657">
    <property type="component" value="Unassembled WGS sequence"/>
</dbReference>